<reference evidence="6 7" key="1">
    <citation type="submission" date="2013-03" db="EMBL/GenBank/DDBJ databases">
        <title>The Genome Sequence of Enterococcus dispar ATCC_51266 (Illumina only assembly).</title>
        <authorList>
            <consortium name="The Broad Institute Genomics Platform"/>
            <consortium name="The Broad Institute Genome Sequencing Center for Infectious Disease"/>
            <person name="Earl A."/>
            <person name="Russ C."/>
            <person name="Gilmore M."/>
            <person name="Surin D."/>
            <person name="Walker B."/>
            <person name="Young S."/>
            <person name="Zeng Q."/>
            <person name="Gargeya S."/>
            <person name="Fitzgerald M."/>
            <person name="Haas B."/>
            <person name="Abouelleil A."/>
            <person name="Allen A.W."/>
            <person name="Alvarado L."/>
            <person name="Arachchi H.M."/>
            <person name="Berlin A.M."/>
            <person name="Chapman S.B."/>
            <person name="Gainer-Dewar J."/>
            <person name="Goldberg J."/>
            <person name="Griggs A."/>
            <person name="Gujja S."/>
            <person name="Hansen M."/>
            <person name="Howarth C."/>
            <person name="Imamovic A."/>
            <person name="Ireland A."/>
            <person name="Larimer J."/>
            <person name="McCowan C."/>
            <person name="Murphy C."/>
            <person name="Pearson M."/>
            <person name="Poon T.W."/>
            <person name="Priest M."/>
            <person name="Roberts A."/>
            <person name="Saif S."/>
            <person name="Shea T."/>
            <person name="Sisk P."/>
            <person name="Sykes S."/>
            <person name="Wortman J."/>
            <person name="Nusbaum C."/>
            <person name="Birren B."/>
        </authorList>
    </citation>
    <scope>NUCLEOTIDE SEQUENCE [LARGE SCALE GENOMIC DNA]</scope>
    <source>
        <strain evidence="6 7">ATCC 51266</strain>
    </source>
</reference>
<dbReference type="AlphaFoldDB" id="S0K8D4"/>
<proteinExistence type="inferred from homology"/>
<keyword evidence="3" id="KW-0547">Nucleotide-binding</keyword>
<dbReference type="InterPro" id="IPR027417">
    <property type="entry name" value="P-loop_NTPase"/>
</dbReference>
<dbReference type="STRING" id="44009.RV01_GL000879"/>
<dbReference type="SMART" id="SM00382">
    <property type="entry name" value="AAA"/>
    <property type="match status" value="1"/>
</dbReference>
<dbReference type="InterPro" id="IPR017871">
    <property type="entry name" value="ABC_transporter-like_CS"/>
</dbReference>
<keyword evidence="2" id="KW-0813">Transport</keyword>
<evidence type="ECO:0000256" key="1">
    <source>
        <dbReference type="ARBA" id="ARBA00005417"/>
    </source>
</evidence>
<evidence type="ECO:0000256" key="2">
    <source>
        <dbReference type="ARBA" id="ARBA00022448"/>
    </source>
</evidence>
<gene>
    <name evidence="6" type="ORF">OMK_01788</name>
</gene>
<dbReference type="PANTHER" id="PTHR42734">
    <property type="entry name" value="METAL TRANSPORT SYSTEM ATP-BINDING PROTEIN TM_0124-RELATED"/>
    <property type="match status" value="1"/>
</dbReference>
<dbReference type="Gene3D" id="3.40.50.300">
    <property type="entry name" value="P-loop containing nucleotide triphosphate hydrolases"/>
    <property type="match status" value="1"/>
</dbReference>
<protein>
    <recommendedName>
        <fullName evidence="5">ABC transporter domain-containing protein</fullName>
    </recommendedName>
</protein>
<dbReference type="EMBL" id="AHYR01000006">
    <property type="protein sequence ID" value="EOT40872.1"/>
    <property type="molecule type" value="Genomic_DNA"/>
</dbReference>
<dbReference type="PATRIC" id="fig|1139219.3.peg.1749"/>
<dbReference type="PROSITE" id="PS50893">
    <property type="entry name" value="ABC_TRANSPORTER_2"/>
    <property type="match status" value="1"/>
</dbReference>
<dbReference type="OrthoDB" id="9789994at2"/>
<keyword evidence="4" id="KW-0067">ATP-binding</keyword>
<dbReference type="InterPro" id="IPR050153">
    <property type="entry name" value="Metal_Ion_Import_ABC"/>
</dbReference>
<evidence type="ECO:0000313" key="7">
    <source>
        <dbReference type="Proteomes" id="UP000014127"/>
    </source>
</evidence>
<keyword evidence="7" id="KW-1185">Reference proteome</keyword>
<dbReference type="PANTHER" id="PTHR42734:SF17">
    <property type="entry name" value="METAL TRANSPORT SYSTEM ATP-BINDING PROTEIN TM_0124-RELATED"/>
    <property type="match status" value="1"/>
</dbReference>
<evidence type="ECO:0000313" key="6">
    <source>
        <dbReference type="EMBL" id="EOT40872.1"/>
    </source>
</evidence>
<dbReference type="GO" id="GO:0016887">
    <property type="term" value="F:ATP hydrolysis activity"/>
    <property type="evidence" value="ECO:0007669"/>
    <property type="project" value="InterPro"/>
</dbReference>
<comment type="similarity">
    <text evidence="1">Belongs to the ABC transporter superfamily.</text>
</comment>
<evidence type="ECO:0000259" key="5">
    <source>
        <dbReference type="PROSITE" id="PS50893"/>
    </source>
</evidence>
<dbReference type="GO" id="GO:0005524">
    <property type="term" value="F:ATP binding"/>
    <property type="evidence" value="ECO:0007669"/>
    <property type="project" value="UniProtKB-KW"/>
</dbReference>
<dbReference type="Pfam" id="PF00005">
    <property type="entry name" value="ABC_tran"/>
    <property type="match status" value="1"/>
</dbReference>
<dbReference type="SUPFAM" id="SSF52540">
    <property type="entry name" value="P-loop containing nucleoside triphosphate hydrolases"/>
    <property type="match status" value="1"/>
</dbReference>
<feature type="domain" description="ABC transporter" evidence="5">
    <location>
        <begin position="4"/>
        <end position="243"/>
    </location>
</feature>
<evidence type="ECO:0000256" key="3">
    <source>
        <dbReference type="ARBA" id="ARBA00022741"/>
    </source>
</evidence>
<accession>S0K8D4</accession>
<dbReference type="InterPro" id="IPR003593">
    <property type="entry name" value="AAA+_ATPase"/>
</dbReference>
<dbReference type="eggNOG" id="COG1119">
    <property type="taxonomic scope" value="Bacteria"/>
</dbReference>
<dbReference type="RefSeq" id="WP_016172953.1">
    <property type="nucleotide sequence ID" value="NZ_ASWK01000001.1"/>
</dbReference>
<comment type="caution">
    <text evidence="6">The sequence shown here is derived from an EMBL/GenBank/DDBJ whole genome shotgun (WGS) entry which is preliminary data.</text>
</comment>
<dbReference type="Proteomes" id="UP000014127">
    <property type="component" value="Unassembled WGS sequence"/>
</dbReference>
<name>S0K8D4_9ENTE</name>
<dbReference type="HOGENOM" id="CLU_000604_1_11_9"/>
<evidence type="ECO:0000256" key="4">
    <source>
        <dbReference type="ARBA" id="ARBA00022840"/>
    </source>
</evidence>
<dbReference type="PROSITE" id="PS00211">
    <property type="entry name" value="ABC_TRANSPORTER_1"/>
    <property type="match status" value="1"/>
</dbReference>
<organism evidence="6 7">
    <name type="scientific">Enterococcus dispar ATCC 51266</name>
    <dbReference type="NCBI Taxonomy" id="1139219"/>
    <lineage>
        <taxon>Bacteria</taxon>
        <taxon>Bacillati</taxon>
        <taxon>Bacillota</taxon>
        <taxon>Bacilli</taxon>
        <taxon>Lactobacillales</taxon>
        <taxon>Enterococcaceae</taxon>
        <taxon>Enterococcus</taxon>
    </lineage>
</organism>
<sequence length="260" mass="28802">MAILRFEAVHLIRNQKVLLENINWQIERGEDWAILGLNGAGKTLLLQLIAGNLWPSKGNLTVLGAEFGKANIPNLAKRIGWVSNVVQAKLYQSDTALAIVISGKFASIGLWQEHSAADEKKAVKLLDASGGNKLHHKPYQILSQGEKQVVLIARALMADPELLILDEPCNGLDLFAREDLLANIAKLKQQKNAPTVLFVTHHTEEILPFITQVLMIRNGQIYAQGTPQELLTSPVLSAFYERPIQIIPLAKDRLIVYPKS</sequence>
<dbReference type="InterPro" id="IPR003439">
    <property type="entry name" value="ABC_transporter-like_ATP-bd"/>
</dbReference>